<organism evidence="1 2">
    <name type="scientific">Vibrio ishigakensis</name>
    <dbReference type="NCBI Taxonomy" id="1481914"/>
    <lineage>
        <taxon>Bacteria</taxon>
        <taxon>Pseudomonadati</taxon>
        <taxon>Pseudomonadota</taxon>
        <taxon>Gammaproteobacteria</taxon>
        <taxon>Vibrionales</taxon>
        <taxon>Vibrionaceae</taxon>
        <taxon>Vibrio</taxon>
    </lineage>
</organism>
<gene>
    <name evidence="1" type="ORF">JCM19241_3246</name>
</gene>
<evidence type="ECO:0000313" key="1">
    <source>
        <dbReference type="EMBL" id="GAM75334.1"/>
    </source>
</evidence>
<name>A0A0B8QLI7_9VIBR</name>
<dbReference type="Proteomes" id="UP000031666">
    <property type="component" value="Unassembled WGS sequence"/>
</dbReference>
<evidence type="ECO:0000313" key="2">
    <source>
        <dbReference type="Proteomes" id="UP000031666"/>
    </source>
</evidence>
<sequence>MFVVTEQNIVERRSVQVLYADNQAAFVQGAISADEMLISNGLHRVVPGQRVQPKLD</sequence>
<reference evidence="1 2" key="2">
    <citation type="submission" date="2015-01" db="EMBL/GenBank/DDBJ databases">
        <authorList>
            <consortium name="NBRP consortium"/>
            <person name="Sawabe T."/>
            <person name="Meirelles P."/>
            <person name="Feng G."/>
            <person name="Sayaka M."/>
            <person name="Hattori M."/>
            <person name="Ohkuma M."/>
        </authorList>
    </citation>
    <scope>NUCLEOTIDE SEQUENCE [LARGE SCALE GENOMIC DNA]</scope>
    <source>
        <strain evidence="2">JCM 19241</strain>
    </source>
</reference>
<dbReference type="AlphaFoldDB" id="A0A0B8QLI7"/>
<comment type="caution">
    <text evidence="1">The sequence shown here is derived from an EMBL/GenBank/DDBJ whole genome shotgun (WGS) entry which is preliminary data.</text>
</comment>
<proteinExistence type="predicted"/>
<protein>
    <submittedName>
        <fullName evidence="1">Uncharacterized protein</fullName>
    </submittedName>
</protein>
<dbReference type="STRING" id="1481914.JCM19241_3246"/>
<dbReference type="Gene3D" id="2.40.420.20">
    <property type="match status" value="1"/>
</dbReference>
<accession>A0A0B8QLI7</accession>
<reference evidence="1 2" key="1">
    <citation type="submission" date="2015-01" db="EMBL/GenBank/DDBJ databases">
        <title>Vibrio sp. C94 JCM 19241 whole genome shotgun sequence.</title>
        <authorList>
            <person name="Sawabe T."/>
            <person name="Meirelles P."/>
            <person name="Feng G."/>
            <person name="Sayaka M."/>
            <person name="Hattori M."/>
            <person name="Ohkuma M."/>
        </authorList>
    </citation>
    <scope>NUCLEOTIDE SEQUENCE [LARGE SCALE GENOMIC DNA]</scope>
    <source>
        <strain evidence="2">JCM 19241</strain>
    </source>
</reference>
<dbReference type="EMBL" id="BBSC01000004">
    <property type="protein sequence ID" value="GAM75334.1"/>
    <property type="molecule type" value="Genomic_DNA"/>
</dbReference>